<name>A0A6I2RRK3_FLAPL</name>
<dbReference type="InterPro" id="IPR036390">
    <property type="entry name" value="WH_DNA-bd_sf"/>
</dbReference>
<evidence type="ECO:0000313" key="1">
    <source>
        <dbReference type="EMBL" id="MSB49809.1"/>
    </source>
</evidence>
<protein>
    <submittedName>
        <fullName evidence="1">Helix-turn-helix domain-containing protein</fullName>
    </submittedName>
</protein>
<sequence>MRKQSWTKRDPIKNYFPLPNEIYDLGLSRGAISVYSFLLRREDRKTYQCLLGYREIGEGVGMCVTTVRKYVAELEERSLIRTERTTVTTKDGRKRNGRLLYHILPIQLAIDQYYERQMDMADLALEQQKAKQRLAALERKECASGC</sequence>
<dbReference type="AlphaFoldDB" id="A0A6I2RRK3"/>
<dbReference type="EMBL" id="WKPO01000021">
    <property type="protein sequence ID" value="MSB49809.1"/>
    <property type="molecule type" value="Genomic_DNA"/>
</dbReference>
<dbReference type="SUPFAM" id="SSF46785">
    <property type="entry name" value="Winged helix' DNA-binding domain"/>
    <property type="match status" value="1"/>
</dbReference>
<dbReference type="RefSeq" id="WP_154250608.1">
    <property type="nucleotide sequence ID" value="NZ_CP084007.1"/>
</dbReference>
<dbReference type="Gene3D" id="1.10.10.10">
    <property type="entry name" value="Winged helix-like DNA-binding domain superfamily/Winged helix DNA-binding domain"/>
    <property type="match status" value="1"/>
</dbReference>
<evidence type="ECO:0000313" key="2">
    <source>
        <dbReference type="Proteomes" id="UP000429811"/>
    </source>
</evidence>
<reference evidence="1 2" key="1">
    <citation type="journal article" date="2019" name="Nat. Med.">
        <title>A library of human gut bacterial isolates paired with longitudinal multiomics data enables mechanistic microbiome research.</title>
        <authorList>
            <person name="Poyet M."/>
            <person name="Groussin M."/>
            <person name="Gibbons S.M."/>
            <person name="Avila-Pacheco J."/>
            <person name="Jiang X."/>
            <person name="Kearney S.M."/>
            <person name="Perrotta A.R."/>
            <person name="Berdy B."/>
            <person name="Zhao S."/>
            <person name="Lieberman T.D."/>
            <person name="Swanson P.K."/>
            <person name="Smith M."/>
            <person name="Roesemann S."/>
            <person name="Alexander J.E."/>
            <person name="Rich S.A."/>
            <person name="Livny J."/>
            <person name="Vlamakis H."/>
            <person name="Clish C."/>
            <person name="Bullock K."/>
            <person name="Deik A."/>
            <person name="Scott J."/>
            <person name="Pierce K.A."/>
            <person name="Xavier R.J."/>
            <person name="Alm E.J."/>
        </authorList>
    </citation>
    <scope>NUCLEOTIDE SEQUENCE [LARGE SCALE GENOMIC DNA]</scope>
    <source>
        <strain evidence="1 2">BIOML-A5</strain>
    </source>
</reference>
<organism evidence="1 2">
    <name type="scientific">Flavonifractor plautii</name>
    <name type="common">Fusobacterium plautii</name>
    <dbReference type="NCBI Taxonomy" id="292800"/>
    <lineage>
        <taxon>Bacteria</taxon>
        <taxon>Bacillati</taxon>
        <taxon>Bacillota</taxon>
        <taxon>Clostridia</taxon>
        <taxon>Eubacteriales</taxon>
        <taxon>Oscillospiraceae</taxon>
        <taxon>Flavonifractor</taxon>
    </lineage>
</organism>
<dbReference type="InterPro" id="IPR036388">
    <property type="entry name" value="WH-like_DNA-bd_sf"/>
</dbReference>
<gene>
    <name evidence="1" type="ORF">GKE90_14075</name>
</gene>
<comment type="caution">
    <text evidence="1">The sequence shown here is derived from an EMBL/GenBank/DDBJ whole genome shotgun (WGS) entry which is preliminary data.</text>
</comment>
<accession>A0A6I2RRK3</accession>
<dbReference type="Proteomes" id="UP000429811">
    <property type="component" value="Unassembled WGS sequence"/>
</dbReference>
<proteinExistence type="predicted"/>